<reference evidence="2" key="1">
    <citation type="journal article" date="2019" name="G3 (Bethesda)">
        <title>Genome Assemblies of Two Rare Opportunistic Yeast Pathogens: Diutina rugosa (syn. Candida rugosa) and Trichomonascus ciferrii (syn. Candida ciferrii).</title>
        <authorList>
            <person name="Mixao V."/>
            <person name="Saus E."/>
            <person name="Hansen A.P."/>
            <person name="Lass-Florl C."/>
            <person name="Gabaldon T."/>
        </authorList>
    </citation>
    <scope>NUCLEOTIDE SEQUENCE</scope>
    <source>
        <strain evidence="2">CBS 4856</strain>
    </source>
</reference>
<evidence type="ECO:0000259" key="1">
    <source>
        <dbReference type="Pfam" id="PF07727"/>
    </source>
</evidence>
<dbReference type="PANTHER" id="PTHR11439:SF483">
    <property type="entry name" value="PEPTIDE SYNTHASE GLIP-LIKE, PUTATIVE (AFU_ORTHOLOGUE AFUA_3G12920)-RELATED"/>
    <property type="match status" value="1"/>
</dbReference>
<sequence length="347" mass="39483">MNSLRDHGVGEYVPRPSDKNVVGNRWMFKLEYDNNGNIAKYNARFVCQGFTQEEGIDYTETFAPVTRYESVRFLLALAAQFECDIHQMDVDTAFLNGELDEEIYMELPKGFGFDKESEKVCRLKKSLYGLKQAPLYWYTVVKKALMDMGFEVNNAENGIYSKRTGGKFVAAGFFVDDLLCIANNAKLLQDTKTLLKKRFKIKDLGSISKFLGVRIKQDPKSKAVTMDHEQYINELLKELDLPEAKISPCPTWNGMNIDDCDNSPLLSDGSQYRSLVGKFLWVAVSMRADTAFEVSHLSRYLSCPRECHWTAAKHVLRYLKGSKSRGLFNTQSNLPLRLLIFGCGFGQ</sequence>
<dbReference type="Proteomes" id="UP000761534">
    <property type="component" value="Unassembled WGS sequence"/>
</dbReference>
<dbReference type="InterPro" id="IPR013103">
    <property type="entry name" value="RVT_2"/>
</dbReference>
<evidence type="ECO:0000313" key="2">
    <source>
        <dbReference type="EMBL" id="KAA8915354.1"/>
    </source>
</evidence>
<feature type="domain" description="Reverse transcriptase Ty1/copia-type" evidence="1">
    <location>
        <begin position="13"/>
        <end position="250"/>
    </location>
</feature>
<dbReference type="OrthoDB" id="5423336at2759"/>
<dbReference type="Pfam" id="PF07727">
    <property type="entry name" value="RVT_2"/>
    <property type="match status" value="1"/>
</dbReference>
<proteinExistence type="predicted"/>
<dbReference type="InterPro" id="IPR043502">
    <property type="entry name" value="DNA/RNA_pol_sf"/>
</dbReference>
<gene>
    <name evidence="2" type="ORF">TRICI_002503</name>
</gene>
<dbReference type="EMBL" id="SWFS01000171">
    <property type="protein sequence ID" value="KAA8915354.1"/>
    <property type="molecule type" value="Genomic_DNA"/>
</dbReference>
<name>A0A642V7T2_9ASCO</name>
<dbReference type="AlphaFoldDB" id="A0A642V7T2"/>
<keyword evidence="3" id="KW-1185">Reference proteome</keyword>
<organism evidence="2 3">
    <name type="scientific">Trichomonascus ciferrii</name>
    <dbReference type="NCBI Taxonomy" id="44093"/>
    <lineage>
        <taxon>Eukaryota</taxon>
        <taxon>Fungi</taxon>
        <taxon>Dikarya</taxon>
        <taxon>Ascomycota</taxon>
        <taxon>Saccharomycotina</taxon>
        <taxon>Dipodascomycetes</taxon>
        <taxon>Dipodascales</taxon>
        <taxon>Trichomonascaceae</taxon>
        <taxon>Trichomonascus</taxon>
        <taxon>Trichomonascus ciferrii complex</taxon>
    </lineage>
</organism>
<evidence type="ECO:0000313" key="3">
    <source>
        <dbReference type="Proteomes" id="UP000761534"/>
    </source>
</evidence>
<comment type="caution">
    <text evidence="2">The sequence shown here is derived from an EMBL/GenBank/DDBJ whole genome shotgun (WGS) entry which is preliminary data.</text>
</comment>
<dbReference type="PANTHER" id="PTHR11439">
    <property type="entry name" value="GAG-POL-RELATED RETROTRANSPOSON"/>
    <property type="match status" value="1"/>
</dbReference>
<protein>
    <recommendedName>
        <fullName evidence="1">Reverse transcriptase Ty1/copia-type domain-containing protein</fullName>
    </recommendedName>
</protein>
<dbReference type="VEuPathDB" id="FungiDB:TRICI_002503"/>
<dbReference type="SUPFAM" id="SSF56672">
    <property type="entry name" value="DNA/RNA polymerases"/>
    <property type="match status" value="1"/>
</dbReference>
<accession>A0A642V7T2</accession>